<sequence length="128" mass="15273">MSLKSDYINACNAYLKAFCEMYGFDYYPDFWIGDEVGGVIELGDYFVNINTIRTAVDQNVPREDFVKWYDYCMDCGTLDIPSPNFDSWLRGCPRMSDEERRELMERSHEIEKMKEELRKLIEEKRSEF</sequence>
<gene>
    <name evidence="2" type="ORF">HMPREF9450_02097</name>
</gene>
<dbReference type="Proteomes" id="UP000006008">
    <property type="component" value="Unassembled WGS sequence"/>
</dbReference>
<name>G5H911_9BACT</name>
<dbReference type="EMBL" id="ADLD01000013">
    <property type="protein sequence ID" value="EHB92048.1"/>
    <property type="molecule type" value="Genomic_DNA"/>
</dbReference>
<evidence type="ECO:0000313" key="3">
    <source>
        <dbReference type="Proteomes" id="UP000006008"/>
    </source>
</evidence>
<dbReference type="RefSeq" id="WP_009134903.1">
    <property type="nucleotide sequence ID" value="NZ_CP102250.1"/>
</dbReference>
<keyword evidence="1" id="KW-0175">Coiled coil</keyword>
<proteinExistence type="predicted"/>
<comment type="caution">
    <text evidence="2">The sequence shown here is derived from an EMBL/GenBank/DDBJ whole genome shotgun (WGS) entry which is preliminary data.</text>
</comment>
<dbReference type="OrthoDB" id="1004095at2"/>
<organism evidence="2 3">
    <name type="scientific">Alistipes indistinctus YIT 12060</name>
    <dbReference type="NCBI Taxonomy" id="742725"/>
    <lineage>
        <taxon>Bacteria</taxon>
        <taxon>Pseudomonadati</taxon>
        <taxon>Bacteroidota</taxon>
        <taxon>Bacteroidia</taxon>
        <taxon>Bacteroidales</taxon>
        <taxon>Rikenellaceae</taxon>
        <taxon>Alistipes</taxon>
    </lineage>
</organism>
<keyword evidence="3" id="KW-1185">Reference proteome</keyword>
<evidence type="ECO:0000313" key="2">
    <source>
        <dbReference type="EMBL" id="EHB92048.1"/>
    </source>
</evidence>
<reference evidence="2 3" key="1">
    <citation type="submission" date="2011-08" db="EMBL/GenBank/DDBJ databases">
        <title>The Genome Sequence of Alistipes indistinctus YIT 12060.</title>
        <authorList>
            <consortium name="The Broad Institute Genome Sequencing Platform"/>
            <person name="Earl A."/>
            <person name="Ward D."/>
            <person name="Feldgarden M."/>
            <person name="Gevers D."/>
            <person name="Morotomi M."/>
            <person name="Young S.K."/>
            <person name="Zeng Q."/>
            <person name="Gargeya S."/>
            <person name="Fitzgerald M."/>
            <person name="Haas B."/>
            <person name="Abouelleil A."/>
            <person name="Alvarado L."/>
            <person name="Arachchi H.M."/>
            <person name="Berlin A."/>
            <person name="Brown A."/>
            <person name="Chapman S.B."/>
            <person name="Chen Z."/>
            <person name="Dunbar C."/>
            <person name="Freedman E."/>
            <person name="Gearin G."/>
            <person name="Gellesch M."/>
            <person name="Goldberg J."/>
            <person name="Griggs A."/>
            <person name="Gujja S."/>
            <person name="Heiman D."/>
            <person name="Howarth C."/>
            <person name="Larson L."/>
            <person name="Lui A."/>
            <person name="MacDonald P.J.P."/>
            <person name="Montmayeur A."/>
            <person name="Murphy C."/>
            <person name="Neiman D."/>
            <person name="Pearson M."/>
            <person name="Priest M."/>
            <person name="Roberts A."/>
            <person name="Saif S."/>
            <person name="Shea T."/>
            <person name="Shenoy N."/>
            <person name="Sisk P."/>
            <person name="Stolte C."/>
            <person name="Sykes S."/>
            <person name="Wortman J."/>
            <person name="Nusbaum C."/>
            <person name="Birren B."/>
        </authorList>
    </citation>
    <scope>NUCLEOTIDE SEQUENCE [LARGE SCALE GENOMIC DNA]</scope>
    <source>
        <strain evidence="2 3">YIT 12060</strain>
    </source>
</reference>
<dbReference type="GeneID" id="92814882"/>
<feature type="coiled-coil region" evidence="1">
    <location>
        <begin position="96"/>
        <end position="127"/>
    </location>
</feature>
<dbReference type="HOGENOM" id="CLU_1894199_0_0_10"/>
<protein>
    <submittedName>
        <fullName evidence="2">Uncharacterized protein</fullName>
    </submittedName>
</protein>
<dbReference type="AlphaFoldDB" id="G5H911"/>
<dbReference type="STRING" id="742725.HMPREF9450_02097"/>
<evidence type="ECO:0000256" key="1">
    <source>
        <dbReference type="SAM" id="Coils"/>
    </source>
</evidence>
<accession>G5H911</accession>